<sequence>MMSFVSLLVSLGLLFGALLLVVTTAQALAAVARGLGTWARWPVALLAQAVALFPLSALVWAAVGQWVGQWGLPISSLMPAAVDPAQEDTVSRLATSVWWWAPPLFLLALPLTAHLLAACLVGRRPFHHQVAMLGLPAVLGLAVVEDAFHLPGALAGLLPAFQPGATMSVLGALLPAIFLAGFWGCVALAWPRHQEMHHPTAEDRIRDGALAIGLSPEEIWRRHLWRNQARRAVSMVCSVAAWGLVLWVALGCPGEEILGVRFQAAYQAALQTPQAPLLLAWPYALWALSLCLLGRIILPRPR</sequence>
<name>A0ABP9P6Q9_9BACT</name>
<evidence type="ECO:0000313" key="2">
    <source>
        <dbReference type="EMBL" id="GAA5141732.1"/>
    </source>
</evidence>
<accession>A0ABP9P6Q9</accession>
<proteinExistence type="predicted"/>
<feature type="transmembrane region" description="Helical" evidence="1">
    <location>
        <begin position="169"/>
        <end position="190"/>
    </location>
</feature>
<reference evidence="3" key="1">
    <citation type="journal article" date="2019" name="Int. J. Syst. Evol. Microbiol.">
        <title>The Global Catalogue of Microorganisms (GCM) 10K type strain sequencing project: providing services to taxonomists for standard genome sequencing and annotation.</title>
        <authorList>
            <consortium name="The Broad Institute Genomics Platform"/>
            <consortium name="The Broad Institute Genome Sequencing Center for Infectious Disease"/>
            <person name="Wu L."/>
            <person name="Ma J."/>
        </authorList>
    </citation>
    <scope>NUCLEOTIDE SEQUENCE [LARGE SCALE GENOMIC DNA]</scope>
    <source>
        <strain evidence="3">JCM 18053</strain>
    </source>
</reference>
<feature type="transmembrane region" description="Helical" evidence="1">
    <location>
        <begin position="133"/>
        <end position="157"/>
    </location>
</feature>
<feature type="transmembrane region" description="Helical" evidence="1">
    <location>
        <begin position="280"/>
        <end position="298"/>
    </location>
</feature>
<keyword evidence="1" id="KW-0812">Transmembrane</keyword>
<organism evidence="2 3">
    <name type="scientific">Prosthecobacter algae</name>
    <dbReference type="NCBI Taxonomy" id="1144682"/>
    <lineage>
        <taxon>Bacteria</taxon>
        <taxon>Pseudomonadati</taxon>
        <taxon>Verrucomicrobiota</taxon>
        <taxon>Verrucomicrobiia</taxon>
        <taxon>Verrucomicrobiales</taxon>
        <taxon>Verrucomicrobiaceae</taxon>
        <taxon>Prosthecobacter</taxon>
    </lineage>
</organism>
<gene>
    <name evidence="2" type="ORF">GCM10023213_26440</name>
</gene>
<dbReference type="EMBL" id="BAABIA010000005">
    <property type="protein sequence ID" value="GAA5141732.1"/>
    <property type="molecule type" value="Genomic_DNA"/>
</dbReference>
<keyword evidence="1" id="KW-1133">Transmembrane helix</keyword>
<feature type="transmembrane region" description="Helical" evidence="1">
    <location>
        <begin position="232"/>
        <end position="250"/>
    </location>
</feature>
<dbReference type="RefSeq" id="WP_345736846.1">
    <property type="nucleotide sequence ID" value="NZ_BAABIA010000005.1"/>
</dbReference>
<keyword evidence="3" id="KW-1185">Reference proteome</keyword>
<feature type="transmembrane region" description="Helical" evidence="1">
    <location>
        <begin position="43"/>
        <end position="63"/>
    </location>
</feature>
<keyword evidence="1" id="KW-0472">Membrane</keyword>
<protein>
    <submittedName>
        <fullName evidence="2">Uncharacterized protein</fullName>
    </submittedName>
</protein>
<feature type="transmembrane region" description="Helical" evidence="1">
    <location>
        <begin position="98"/>
        <end position="121"/>
    </location>
</feature>
<dbReference type="Proteomes" id="UP001499852">
    <property type="component" value="Unassembled WGS sequence"/>
</dbReference>
<evidence type="ECO:0000313" key="3">
    <source>
        <dbReference type="Proteomes" id="UP001499852"/>
    </source>
</evidence>
<evidence type="ECO:0000256" key="1">
    <source>
        <dbReference type="SAM" id="Phobius"/>
    </source>
</evidence>
<comment type="caution">
    <text evidence="2">The sequence shown here is derived from an EMBL/GenBank/DDBJ whole genome shotgun (WGS) entry which is preliminary data.</text>
</comment>